<evidence type="ECO:0000256" key="1">
    <source>
        <dbReference type="SAM" id="MobiDB-lite"/>
    </source>
</evidence>
<feature type="region of interest" description="Disordered" evidence="1">
    <location>
        <begin position="256"/>
        <end position="279"/>
    </location>
</feature>
<name>A0A7R8CQT0_LEPSM</name>
<keyword evidence="3" id="KW-1185">Reference proteome</keyword>
<dbReference type="AlphaFoldDB" id="A0A7R8CQT0"/>
<sequence>MTSGQITAKKNGIGGPIKSFKPTSPDRGIDKLNKSRPPRQTHLFSSVTVLKFNGSLGPRRGRTELKIPAHDDPMPCQYGPDFWSLKGVLLAPYILCPRSCIRTFTVMDVKKTSSKYYSFNSSNRLALLFMPPSETIELLTDSVSPFSTTDVFLLSCGITELESGQFETVNYKLIEEKIKLPDAVLAFMLLIAYNLDRNQKHLVLSGVKEKNDVTDFSNPDQDENPIIFPRMKNNPVNEQGEVKRCNISKNEIHWGRNSKKRRPWKRGGNRRRRKNEDKVKMKIKLPCQIGATHAYITTDVIDKDITLLWSKESMRKAEMVLNFTNDILFFRGKKIMLGNSPSGHYTIGISNSNK</sequence>
<feature type="region of interest" description="Disordered" evidence="1">
    <location>
        <begin position="1"/>
        <end position="39"/>
    </location>
</feature>
<evidence type="ECO:0000313" key="3">
    <source>
        <dbReference type="Proteomes" id="UP000675881"/>
    </source>
</evidence>
<protein>
    <submittedName>
        <fullName evidence="2">(salmon louse) hypothetical protein</fullName>
    </submittedName>
</protein>
<proteinExistence type="predicted"/>
<organism evidence="2 3">
    <name type="scientific">Lepeophtheirus salmonis</name>
    <name type="common">Salmon louse</name>
    <name type="synonym">Caligus salmonis</name>
    <dbReference type="NCBI Taxonomy" id="72036"/>
    <lineage>
        <taxon>Eukaryota</taxon>
        <taxon>Metazoa</taxon>
        <taxon>Ecdysozoa</taxon>
        <taxon>Arthropoda</taxon>
        <taxon>Crustacea</taxon>
        <taxon>Multicrustacea</taxon>
        <taxon>Hexanauplia</taxon>
        <taxon>Copepoda</taxon>
        <taxon>Siphonostomatoida</taxon>
        <taxon>Caligidae</taxon>
        <taxon>Lepeophtheirus</taxon>
    </lineage>
</organism>
<evidence type="ECO:0000313" key="2">
    <source>
        <dbReference type="EMBL" id="CAF2864617.1"/>
    </source>
</evidence>
<dbReference type="EMBL" id="HG994581">
    <property type="protein sequence ID" value="CAF2864617.1"/>
    <property type="molecule type" value="Genomic_DNA"/>
</dbReference>
<feature type="compositionally biased region" description="Basic residues" evidence="1">
    <location>
        <begin position="256"/>
        <end position="273"/>
    </location>
</feature>
<accession>A0A7R8CQT0</accession>
<gene>
    <name evidence="2" type="ORF">LSAA_6339</name>
</gene>
<dbReference type="Proteomes" id="UP000675881">
    <property type="component" value="Chromosome 2"/>
</dbReference>
<reference evidence="2" key="1">
    <citation type="submission" date="2021-02" db="EMBL/GenBank/DDBJ databases">
        <authorList>
            <person name="Bekaert M."/>
        </authorList>
    </citation>
    <scope>NUCLEOTIDE SEQUENCE</scope>
    <source>
        <strain evidence="2">IoA-00</strain>
    </source>
</reference>